<evidence type="ECO:0000256" key="7">
    <source>
        <dbReference type="ARBA" id="ARBA00047851"/>
    </source>
</evidence>
<evidence type="ECO:0000256" key="11">
    <source>
        <dbReference type="RuleBase" id="RU004253"/>
    </source>
</evidence>
<comment type="caution">
    <text evidence="13">The sequence shown here is derived from an EMBL/GenBank/DDBJ whole genome shotgun (WGS) entry which is preliminary data.</text>
</comment>
<keyword evidence="3 9" id="KW-0479">Metal-binding</keyword>
<accession>A0A0A5G290</accession>
<dbReference type="HAMAP" id="MF_00097">
    <property type="entry name" value="TMP_synthase"/>
    <property type="match status" value="1"/>
</dbReference>
<dbReference type="NCBIfam" id="TIGR00693">
    <property type="entry name" value="thiE"/>
    <property type="match status" value="1"/>
</dbReference>
<dbReference type="eggNOG" id="COG0352">
    <property type="taxonomic scope" value="Bacteria"/>
</dbReference>
<feature type="binding site" evidence="9">
    <location>
        <position position="167"/>
    </location>
    <ligand>
        <name>2-[(2R,5Z)-2-carboxy-4-methylthiazol-5(2H)-ylidene]ethyl phosphate</name>
        <dbReference type="ChEBI" id="CHEBI:62899"/>
    </ligand>
</feature>
<dbReference type="InterPro" id="IPR034291">
    <property type="entry name" value="TMP_synthase"/>
</dbReference>
<dbReference type="AlphaFoldDB" id="A0A0A5G290"/>
<comment type="pathway">
    <text evidence="1 9 11">Cofactor biosynthesis; thiamine diphosphate biosynthesis; thiamine phosphate from 4-amino-2-methyl-5-diphosphomethylpyrimidine and 4-methyl-5-(2-phosphoethyl)-thiazole: step 1/1.</text>
</comment>
<evidence type="ECO:0000256" key="3">
    <source>
        <dbReference type="ARBA" id="ARBA00022723"/>
    </source>
</evidence>
<organism evidence="13 14">
    <name type="scientific">Pontibacillus litoralis JSM 072002</name>
    <dbReference type="NCBI Taxonomy" id="1385512"/>
    <lineage>
        <taxon>Bacteria</taxon>
        <taxon>Bacillati</taxon>
        <taxon>Bacillota</taxon>
        <taxon>Bacilli</taxon>
        <taxon>Bacillales</taxon>
        <taxon>Bacillaceae</taxon>
        <taxon>Pontibacillus</taxon>
    </lineage>
</organism>
<keyword evidence="4 9" id="KW-0460">Magnesium</keyword>
<feature type="binding site" evidence="9">
    <location>
        <position position="91"/>
    </location>
    <ligand>
        <name>Mg(2+)</name>
        <dbReference type="ChEBI" id="CHEBI:18420"/>
    </ligand>
</feature>
<dbReference type="GO" id="GO:0009228">
    <property type="term" value="P:thiamine biosynthetic process"/>
    <property type="evidence" value="ECO:0007669"/>
    <property type="project" value="UniProtKB-KW"/>
</dbReference>
<dbReference type="SUPFAM" id="SSF51391">
    <property type="entry name" value="Thiamin phosphate synthase"/>
    <property type="match status" value="1"/>
</dbReference>
<evidence type="ECO:0000313" key="14">
    <source>
        <dbReference type="Proteomes" id="UP000030401"/>
    </source>
</evidence>
<comment type="similarity">
    <text evidence="9 10">Belongs to the thiamine-phosphate synthase family.</text>
</comment>
<comment type="cofactor">
    <cofactor evidence="9">
        <name>Mg(2+)</name>
        <dbReference type="ChEBI" id="CHEBI:18420"/>
    </cofactor>
    <text evidence="9">Binds 1 Mg(2+) ion per subunit.</text>
</comment>
<dbReference type="CDD" id="cd00564">
    <property type="entry name" value="TMP_TenI"/>
    <property type="match status" value="1"/>
</dbReference>
<dbReference type="Pfam" id="PF02581">
    <property type="entry name" value="TMP-TENI"/>
    <property type="match status" value="1"/>
</dbReference>
<evidence type="ECO:0000256" key="8">
    <source>
        <dbReference type="ARBA" id="ARBA00047883"/>
    </source>
</evidence>
<evidence type="ECO:0000256" key="4">
    <source>
        <dbReference type="ARBA" id="ARBA00022842"/>
    </source>
</evidence>
<comment type="function">
    <text evidence="9">Condenses 4-methyl-5-(beta-hydroxyethyl)thiazole monophosphate (THZ-P) and 2-methyl-4-amino-5-hydroxymethyl pyrimidine pyrophosphate (HMP-PP) to form thiamine monophosphate (TMP).</text>
</comment>
<dbReference type="Gene3D" id="3.20.20.70">
    <property type="entry name" value="Aldolase class I"/>
    <property type="match status" value="1"/>
</dbReference>
<feature type="binding site" evidence="9">
    <location>
        <begin position="187"/>
        <end position="188"/>
    </location>
    <ligand>
        <name>2-[(2R,5Z)-2-carboxy-4-methylthiazol-5(2H)-ylidene]ethyl phosphate</name>
        <dbReference type="ChEBI" id="CHEBI:62899"/>
    </ligand>
</feature>
<comment type="catalytic activity">
    <reaction evidence="7 9 10">
        <text>2-(2-carboxy-4-methylthiazol-5-yl)ethyl phosphate + 4-amino-2-methyl-5-(diphosphooxymethyl)pyrimidine + 2 H(+) = thiamine phosphate + CO2 + diphosphate</text>
        <dbReference type="Rhea" id="RHEA:47848"/>
        <dbReference type="ChEBI" id="CHEBI:15378"/>
        <dbReference type="ChEBI" id="CHEBI:16526"/>
        <dbReference type="ChEBI" id="CHEBI:33019"/>
        <dbReference type="ChEBI" id="CHEBI:37575"/>
        <dbReference type="ChEBI" id="CHEBI:57841"/>
        <dbReference type="ChEBI" id="CHEBI:62890"/>
        <dbReference type="EC" id="2.5.1.3"/>
    </reaction>
</comment>
<dbReference type="InterPro" id="IPR022998">
    <property type="entry name" value="ThiamineP_synth_TenI"/>
</dbReference>
<feature type="binding site" evidence="9">
    <location>
        <position position="109"/>
    </location>
    <ligand>
        <name>4-amino-2-methyl-5-(diphosphooxymethyl)pyrimidine</name>
        <dbReference type="ChEBI" id="CHEBI:57841"/>
    </ligand>
</feature>
<dbReference type="GO" id="GO:0004789">
    <property type="term" value="F:thiamine-phosphate diphosphorylase activity"/>
    <property type="evidence" value="ECO:0007669"/>
    <property type="project" value="UniProtKB-UniRule"/>
</dbReference>
<keyword evidence="14" id="KW-1185">Reference proteome</keyword>
<keyword evidence="5 9" id="KW-0784">Thiamine biosynthesis</keyword>
<evidence type="ECO:0000256" key="10">
    <source>
        <dbReference type="RuleBase" id="RU003826"/>
    </source>
</evidence>
<feature type="domain" description="Thiamine phosphate synthase/TenI" evidence="12">
    <location>
        <begin position="7"/>
        <end position="190"/>
    </location>
</feature>
<dbReference type="GO" id="GO:0000287">
    <property type="term" value="F:magnesium ion binding"/>
    <property type="evidence" value="ECO:0007669"/>
    <property type="project" value="UniProtKB-UniRule"/>
</dbReference>
<reference evidence="13 14" key="1">
    <citation type="submission" date="2013-08" db="EMBL/GenBank/DDBJ databases">
        <authorList>
            <person name="Huang J."/>
            <person name="Wang G."/>
        </authorList>
    </citation>
    <scope>NUCLEOTIDE SEQUENCE [LARGE SCALE GENOMIC DNA]</scope>
    <source>
        <strain evidence="13 14">JSM 072002</strain>
    </source>
</reference>
<dbReference type="Proteomes" id="UP000030401">
    <property type="component" value="Unassembled WGS sequence"/>
</dbReference>
<feature type="binding site" evidence="9">
    <location>
        <position position="138"/>
    </location>
    <ligand>
        <name>4-amino-2-methyl-5-(diphosphooxymethyl)pyrimidine</name>
        <dbReference type="ChEBI" id="CHEBI:57841"/>
    </ligand>
</feature>
<dbReference type="EMBL" id="AVPG01000008">
    <property type="protein sequence ID" value="KGX87216.1"/>
    <property type="molecule type" value="Genomic_DNA"/>
</dbReference>
<dbReference type="GO" id="GO:0009229">
    <property type="term" value="P:thiamine diphosphate biosynthetic process"/>
    <property type="evidence" value="ECO:0007669"/>
    <property type="project" value="UniProtKB-UniRule"/>
</dbReference>
<dbReference type="EC" id="2.5.1.3" evidence="9"/>
<name>A0A0A5G290_9BACI</name>
<dbReference type="InterPro" id="IPR036206">
    <property type="entry name" value="ThiamineP_synth_sf"/>
</dbReference>
<dbReference type="FunFam" id="3.20.20.70:FF:000096">
    <property type="entry name" value="Thiamine-phosphate synthase"/>
    <property type="match status" value="1"/>
</dbReference>
<feature type="binding site" evidence="9">
    <location>
        <position position="71"/>
    </location>
    <ligand>
        <name>4-amino-2-methyl-5-(diphosphooxymethyl)pyrimidine</name>
        <dbReference type="ChEBI" id="CHEBI:57841"/>
    </ligand>
</feature>
<gene>
    <name evidence="9 13" type="primary">thiE</name>
    <name evidence="13" type="ORF">N784_16405</name>
</gene>
<evidence type="ECO:0000256" key="9">
    <source>
        <dbReference type="HAMAP-Rule" id="MF_00097"/>
    </source>
</evidence>
<protein>
    <recommendedName>
        <fullName evidence="9">Thiamine-phosphate synthase</fullName>
        <shortName evidence="9">TP synthase</shortName>
        <shortName evidence="9">TPS</shortName>
        <ecNumber evidence="9">2.5.1.3</ecNumber>
    </recommendedName>
    <alternativeName>
        <fullName evidence="9">Thiamine-phosphate pyrophosphorylase</fullName>
        <shortName evidence="9">TMP pyrophosphorylase</shortName>
        <shortName evidence="9">TMP-PPase</shortName>
    </alternativeName>
</protein>
<dbReference type="UniPathway" id="UPA00060">
    <property type="reaction ID" value="UER00141"/>
</dbReference>
<feature type="binding site" evidence="9">
    <location>
        <begin position="36"/>
        <end position="40"/>
    </location>
    <ligand>
        <name>4-amino-2-methyl-5-(diphosphooxymethyl)pyrimidine</name>
        <dbReference type="ChEBI" id="CHEBI:57841"/>
    </ligand>
</feature>
<dbReference type="GO" id="GO:0005737">
    <property type="term" value="C:cytoplasm"/>
    <property type="evidence" value="ECO:0007669"/>
    <property type="project" value="TreeGrafter"/>
</dbReference>
<proteinExistence type="inferred from homology"/>
<evidence type="ECO:0000256" key="6">
    <source>
        <dbReference type="ARBA" id="ARBA00047334"/>
    </source>
</evidence>
<evidence type="ECO:0000256" key="5">
    <source>
        <dbReference type="ARBA" id="ARBA00022977"/>
    </source>
</evidence>
<evidence type="ECO:0000313" key="13">
    <source>
        <dbReference type="EMBL" id="KGX87216.1"/>
    </source>
</evidence>
<dbReference type="STRING" id="1385512.N784_16405"/>
<keyword evidence="2 9" id="KW-0808">Transferase</keyword>
<comment type="catalytic activity">
    <reaction evidence="8 9 10">
        <text>2-[(2R,5Z)-2-carboxy-4-methylthiazol-5(2H)-ylidene]ethyl phosphate + 4-amino-2-methyl-5-(diphosphooxymethyl)pyrimidine + 2 H(+) = thiamine phosphate + CO2 + diphosphate</text>
        <dbReference type="Rhea" id="RHEA:47844"/>
        <dbReference type="ChEBI" id="CHEBI:15378"/>
        <dbReference type="ChEBI" id="CHEBI:16526"/>
        <dbReference type="ChEBI" id="CHEBI:33019"/>
        <dbReference type="ChEBI" id="CHEBI:37575"/>
        <dbReference type="ChEBI" id="CHEBI:57841"/>
        <dbReference type="ChEBI" id="CHEBI:62899"/>
        <dbReference type="EC" id="2.5.1.3"/>
    </reaction>
</comment>
<feature type="binding site" evidence="9">
    <location>
        <begin position="135"/>
        <end position="137"/>
    </location>
    <ligand>
        <name>2-[(2R,5Z)-2-carboxy-4-methylthiazol-5(2H)-ylidene]ethyl phosphate</name>
        <dbReference type="ChEBI" id="CHEBI:62899"/>
    </ligand>
</feature>
<comment type="catalytic activity">
    <reaction evidence="6 9 10">
        <text>4-methyl-5-(2-phosphooxyethyl)-thiazole + 4-amino-2-methyl-5-(diphosphooxymethyl)pyrimidine + H(+) = thiamine phosphate + diphosphate</text>
        <dbReference type="Rhea" id="RHEA:22328"/>
        <dbReference type="ChEBI" id="CHEBI:15378"/>
        <dbReference type="ChEBI" id="CHEBI:33019"/>
        <dbReference type="ChEBI" id="CHEBI:37575"/>
        <dbReference type="ChEBI" id="CHEBI:57841"/>
        <dbReference type="ChEBI" id="CHEBI:58296"/>
        <dbReference type="EC" id="2.5.1.3"/>
    </reaction>
</comment>
<evidence type="ECO:0000259" key="12">
    <source>
        <dbReference type="Pfam" id="PF02581"/>
    </source>
</evidence>
<evidence type="ECO:0000256" key="2">
    <source>
        <dbReference type="ARBA" id="ARBA00022679"/>
    </source>
</evidence>
<feature type="binding site" evidence="9">
    <location>
        <position position="72"/>
    </location>
    <ligand>
        <name>Mg(2+)</name>
        <dbReference type="ChEBI" id="CHEBI:18420"/>
    </ligand>
</feature>
<sequence>MKQILPLYFIMGSQDCKLDPAFTLTEAIKGGITCFQFREKGPGSLQGTEKVALGRKLQRICRESNIPFIVNDDIELANTLQADGIHVGQDDMPIEEVVHKFVGNIIGLSVHTVEEAKQAATHNIDYIGVGPIFPTGTKKDAKKPVGASHIHTIRDAGISTPIVGIGGITKQNAHHVIQAGAEGISLISAISMSDYPQLAAKQLKAILTLA</sequence>
<dbReference type="InterPro" id="IPR013785">
    <property type="entry name" value="Aldolase_TIM"/>
</dbReference>
<evidence type="ECO:0000256" key="1">
    <source>
        <dbReference type="ARBA" id="ARBA00005165"/>
    </source>
</evidence>
<dbReference type="PANTHER" id="PTHR20857">
    <property type="entry name" value="THIAMINE-PHOSPHATE PYROPHOSPHORYLASE"/>
    <property type="match status" value="1"/>
</dbReference>
<dbReference type="PANTHER" id="PTHR20857:SF15">
    <property type="entry name" value="THIAMINE-PHOSPHATE SYNTHASE"/>
    <property type="match status" value="1"/>
</dbReference>